<dbReference type="eggNOG" id="arCOG12498">
    <property type="taxonomic scope" value="Archaea"/>
</dbReference>
<dbReference type="GeneID" id="11263604"/>
<gene>
    <name evidence="2" type="ordered locus">TTX_0608</name>
</gene>
<proteinExistence type="predicted"/>
<dbReference type="KEGG" id="ttn:TTX_0608"/>
<evidence type="ECO:0000313" key="2">
    <source>
        <dbReference type="EMBL" id="CCC81268.1"/>
    </source>
</evidence>
<keyword evidence="1" id="KW-1133">Transmembrane helix</keyword>
<evidence type="ECO:0000256" key="1">
    <source>
        <dbReference type="SAM" id="Phobius"/>
    </source>
</evidence>
<keyword evidence="1" id="KW-0472">Membrane</keyword>
<dbReference type="Proteomes" id="UP000002654">
    <property type="component" value="Chromosome"/>
</dbReference>
<keyword evidence="1" id="KW-0812">Transmembrane</keyword>
<reference evidence="2 3" key="1">
    <citation type="journal article" date="2011" name="PLoS ONE">
        <title>The complete genome sequence of Thermoproteus tenax: a physiologically versatile member of the Crenarchaeota.</title>
        <authorList>
            <person name="Siebers B."/>
            <person name="Zaparty M."/>
            <person name="Raddatz G."/>
            <person name="Tjaden B."/>
            <person name="Albers S.V."/>
            <person name="Bell S.D."/>
            <person name="Blombach F."/>
            <person name="Kletzin A."/>
            <person name="Kyrpides N."/>
            <person name="Lanz C."/>
            <person name="Plagens A."/>
            <person name="Rampp M."/>
            <person name="Rosinus A."/>
            <person name="von Jan M."/>
            <person name="Makarova K.S."/>
            <person name="Klenk H.P."/>
            <person name="Schuster S.C."/>
            <person name="Hensel R."/>
        </authorList>
    </citation>
    <scope>NUCLEOTIDE SEQUENCE [LARGE SCALE GENOMIC DNA]</scope>
    <source>
        <strain evidence="3">ATCC 35583 / DSM 2078 / JCM 9277 / NBRC 100435 / Kra 1</strain>
    </source>
</reference>
<dbReference type="STRING" id="768679.TTX_0608"/>
<dbReference type="AlphaFoldDB" id="G4RNX4"/>
<dbReference type="EMBL" id="FN869859">
    <property type="protein sequence ID" value="CCC81268.1"/>
    <property type="molecule type" value="Genomic_DNA"/>
</dbReference>
<dbReference type="RefSeq" id="WP_014126525.1">
    <property type="nucleotide sequence ID" value="NC_016070.1"/>
</dbReference>
<accession>G4RNX4</accession>
<dbReference type="OrthoDB" id="387452at2157"/>
<protein>
    <submittedName>
        <fullName evidence="2">Uncharacterized protein</fullName>
    </submittedName>
</protein>
<feature type="transmembrane region" description="Helical" evidence="1">
    <location>
        <begin position="7"/>
        <end position="27"/>
    </location>
</feature>
<dbReference type="PaxDb" id="768679-TTX_0608"/>
<evidence type="ECO:0000313" key="3">
    <source>
        <dbReference type="Proteomes" id="UP000002654"/>
    </source>
</evidence>
<dbReference type="PATRIC" id="fig|768679.9.peg.621"/>
<sequence length="904" mass="99384">MWEEVPTLLIAAAAIILAIAAVVLGYFNPQAPADYAYAEVAPIVKPYNSTFVYIGAVGRNATVTEVSYIYGGRTYTFAVDRLAPPPPPNGTWLAVVPCGANVTVVARYGVATRAQTWTPVCINRPQKVVSYSEEAIRELTEFASFVAQYTLYKSIPVLGAYLRFGSVETWIKNIGPFPYWAAIPSRNIPTLILEPGEGFRLDDFTTTVTGTVYRWVYTAGILEGNRLTLWINGVLAYNGTVTNGMTIYAPQGYELKYINGYLVPIYNGAPIYNGTSVKSNTSNTVIYKTTIKGSVISTPQGYNVTIILSTPLGIAYFYNGTAIYTSQGYEITIDVPLLTRIHSGPPVVGSPIGGSPVGNTGSGASQPMIICNVMIYASSYTPSNSPTYVAIPANGSWMGWLKFDNAPLPVSPLSETLNIYVMPSSPNYTSSLFGLIPPWRTYMLTVNPTTGEASWYDPQCNAINYSCLRTAYVSNNSVLYINDMPGGEVVAIGKYFVVGVGQLVSYRDTYGNVHYGVTILWYPWGGAREVINDGNSLWNDFGNGLYTCYYSAYYPDQNIVFFDGFERNSYTVVCAIGGLWIQGGLFGGQHVVSFTATAYPNYTLVVTENGKEIGSVTFNPSQFPPAPPMFVTYSKPASNSLPVAVRFGSDNYVQLVPFTDSNTYAGYISDATGNYGLGTLIYKQTYDLTGAYNYTLVLQGYESRRLIKTYREYGEVDIPLNFVPAGPQVTIQYNGKWITCPVKVKYSPGSIYPQYYCAMYGYYNVYVYNITVVEQLTLYLFGKPVAYDALMGSYVYTTETPVPVRPLQITIKPICTPTKRLLGGAAVSRLEGNNTLVTYFNETIQVTGCGQDYTYYEPVKVATSMVNGADYVRDPYTGQLCSYPYTTQDNQTGWLTCNNGRRPT</sequence>
<organism evidence="2 3">
    <name type="scientific">Thermoproteus tenax (strain ATCC 35583 / DSM 2078 / JCM 9277 / NBRC 100435 / Kra 1)</name>
    <dbReference type="NCBI Taxonomy" id="768679"/>
    <lineage>
        <taxon>Archaea</taxon>
        <taxon>Thermoproteota</taxon>
        <taxon>Thermoprotei</taxon>
        <taxon>Thermoproteales</taxon>
        <taxon>Thermoproteaceae</taxon>
        <taxon>Thermoproteus</taxon>
    </lineage>
</organism>
<name>G4RNX4_THETK</name>
<dbReference type="HOGENOM" id="CLU_320714_0_0_2"/>
<keyword evidence="3" id="KW-1185">Reference proteome</keyword>